<dbReference type="Proteomes" id="UP001303046">
    <property type="component" value="Unassembled WGS sequence"/>
</dbReference>
<organism evidence="1 2">
    <name type="scientific">Necator americanus</name>
    <name type="common">Human hookworm</name>
    <dbReference type="NCBI Taxonomy" id="51031"/>
    <lineage>
        <taxon>Eukaryota</taxon>
        <taxon>Metazoa</taxon>
        <taxon>Ecdysozoa</taxon>
        <taxon>Nematoda</taxon>
        <taxon>Chromadorea</taxon>
        <taxon>Rhabditida</taxon>
        <taxon>Rhabditina</taxon>
        <taxon>Rhabditomorpha</taxon>
        <taxon>Strongyloidea</taxon>
        <taxon>Ancylostomatidae</taxon>
        <taxon>Bunostominae</taxon>
        <taxon>Necator</taxon>
    </lineage>
</organism>
<sequence>MTVLIDEEWKTKFRQRVSVHMECGSGKSCSMQTFFTKCIKNTKKETHPVLTPLMRFAFASAAIRFKYNSAYITRNTGDPDQEKRLRGKFCRQLQQDSESEWTLGAKSFEKSFEDKNSQRAYASLRQYSQKVRRCSPVLNNEVAVGERNTTNLEGSLQDVNEPASAVNY</sequence>
<evidence type="ECO:0000313" key="1">
    <source>
        <dbReference type="EMBL" id="KAK6736512.1"/>
    </source>
</evidence>
<dbReference type="EMBL" id="JAVFWL010000002">
    <property type="protein sequence ID" value="KAK6736512.1"/>
    <property type="molecule type" value="Genomic_DNA"/>
</dbReference>
<evidence type="ECO:0000313" key="2">
    <source>
        <dbReference type="Proteomes" id="UP001303046"/>
    </source>
</evidence>
<proteinExistence type="predicted"/>
<keyword evidence="2" id="KW-1185">Reference proteome</keyword>
<accession>A0ABR1CFH1</accession>
<protein>
    <submittedName>
        <fullName evidence="1">Uncharacterized protein</fullName>
    </submittedName>
</protein>
<reference evidence="1 2" key="1">
    <citation type="submission" date="2023-08" db="EMBL/GenBank/DDBJ databases">
        <title>A Necator americanus chromosomal reference genome.</title>
        <authorList>
            <person name="Ilik V."/>
            <person name="Petrzelkova K.J."/>
            <person name="Pardy F."/>
            <person name="Fuh T."/>
            <person name="Niatou-Singa F.S."/>
            <person name="Gouil Q."/>
            <person name="Baker L."/>
            <person name="Ritchie M.E."/>
            <person name="Jex A.R."/>
            <person name="Gazzola D."/>
            <person name="Li H."/>
            <person name="Toshio Fujiwara R."/>
            <person name="Zhan B."/>
            <person name="Aroian R.V."/>
            <person name="Pafco B."/>
            <person name="Schwarz E.M."/>
        </authorList>
    </citation>
    <scope>NUCLEOTIDE SEQUENCE [LARGE SCALE GENOMIC DNA]</scope>
    <source>
        <strain evidence="1 2">Aroian</strain>
        <tissue evidence="1">Whole animal</tissue>
    </source>
</reference>
<gene>
    <name evidence="1" type="primary">Necator_chrII.g7080</name>
    <name evidence="1" type="ORF">RB195_019287</name>
</gene>
<name>A0ABR1CFH1_NECAM</name>
<comment type="caution">
    <text evidence="1">The sequence shown here is derived from an EMBL/GenBank/DDBJ whole genome shotgun (WGS) entry which is preliminary data.</text>
</comment>